<feature type="transmembrane region" description="Helical" evidence="9">
    <location>
        <begin position="222"/>
        <end position="246"/>
    </location>
</feature>
<evidence type="ECO:0000313" key="11">
    <source>
        <dbReference type="Proteomes" id="UP000656042"/>
    </source>
</evidence>
<keyword evidence="3" id="KW-1003">Cell membrane</keyword>
<gene>
    <name evidence="10" type="ORF">GCM10012284_50090</name>
</gene>
<evidence type="ECO:0000256" key="9">
    <source>
        <dbReference type="SAM" id="Phobius"/>
    </source>
</evidence>
<dbReference type="GO" id="GO:0006865">
    <property type="term" value="P:amino acid transport"/>
    <property type="evidence" value="ECO:0007669"/>
    <property type="project" value="UniProtKB-KW"/>
</dbReference>
<keyword evidence="4 9" id="KW-0812">Transmembrane</keyword>
<keyword evidence="11" id="KW-1185">Reference proteome</keyword>
<keyword evidence="2" id="KW-0813">Transport</keyword>
<dbReference type="PANTHER" id="PTHR11795">
    <property type="entry name" value="BRANCHED-CHAIN AMINO ACID TRANSPORT SYSTEM PERMEASE PROTEIN LIVH"/>
    <property type="match status" value="1"/>
</dbReference>
<feature type="transmembrane region" description="Helical" evidence="9">
    <location>
        <begin position="61"/>
        <end position="83"/>
    </location>
</feature>
<dbReference type="AlphaFoldDB" id="A0A8J3C2L3"/>
<evidence type="ECO:0000256" key="6">
    <source>
        <dbReference type="ARBA" id="ARBA00022989"/>
    </source>
</evidence>
<keyword evidence="6 9" id="KW-1133">Transmembrane helix</keyword>
<evidence type="ECO:0000256" key="1">
    <source>
        <dbReference type="ARBA" id="ARBA00004651"/>
    </source>
</evidence>
<feature type="transmembrane region" description="Helical" evidence="9">
    <location>
        <begin position="187"/>
        <end position="210"/>
    </location>
</feature>
<name>A0A8J3C2L3_9ACTN</name>
<dbReference type="CDD" id="cd06582">
    <property type="entry name" value="TM_PBP1_LivH_like"/>
    <property type="match status" value="1"/>
</dbReference>
<feature type="transmembrane region" description="Helical" evidence="9">
    <location>
        <begin position="134"/>
        <end position="158"/>
    </location>
</feature>
<dbReference type="Pfam" id="PF02653">
    <property type="entry name" value="BPD_transp_2"/>
    <property type="match status" value="1"/>
</dbReference>
<reference evidence="10" key="2">
    <citation type="submission" date="2020-09" db="EMBL/GenBank/DDBJ databases">
        <authorList>
            <person name="Sun Q."/>
            <person name="Zhou Y."/>
        </authorList>
    </citation>
    <scope>NUCLEOTIDE SEQUENCE</scope>
    <source>
        <strain evidence="10">CGMCC 4.7299</strain>
    </source>
</reference>
<dbReference type="GO" id="GO:0022857">
    <property type="term" value="F:transmembrane transporter activity"/>
    <property type="evidence" value="ECO:0007669"/>
    <property type="project" value="InterPro"/>
</dbReference>
<comment type="caution">
    <text evidence="10">The sequence shown here is derived from an EMBL/GenBank/DDBJ whole genome shotgun (WGS) entry which is preliminary data.</text>
</comment>
<dbReference type="EMBL" id="BMMX01000032">
    <property type="protein sequence ID" value="GGL09404.1"/>
    <property type="molecule type" value="Genomic_DNA"/>
</dbReference>
<feature type="transmembrane region" description="Helical" evidence="9">
    <location>
        <begin position="6"/>
        <end position="28"/>
    </location>
</feature>
<sequence>MQLVSAVAGGIALGAIYALVAAGLNLVFGVVKIINFAQGALLTVALYGVYVFYSLTGADPYWSLPVVVLVMGGIGYLIHRGLIDRVLRKERTSQLLITFGLGMALKYLCLAVFGPDHLGVATAMADRVVTLAGVRMTLASVIAAAGSALAVGFLYVFLHRTRIGTAIRAVAQQPDSAELAGIDVRRVYALAFAVGTALTGVAAALMAPIYTIQPDVGDTFGVMAFIVVILGGLGSVFGAATAALIIGIGQSVFATLVDVQMSTAFIFVLFIVLMIARPSGLFGRTARVA</sequence>
<evidence type="ECO:0000256" key="7">
    <source>
        <dbReference type="ARBA" id="ARBA00023136"/>
    </source>
</evidence>
<keyword evidence="7 9" id="KW-0472">Membrane</keyword>
<comment type="similarity">
    <text evidence="8">Belongs to the binding-protein-dependent transport system permease family. LivHM subfamily.</text>
</comment>
<dbReference type="GO" id="GO:0005886">
    <property type="term" value="C:plasma membrane"/>
    <property type="evidence" value="ECO:0007669"/>
    <property type="project" value="UniProtKB-SubCell"/>
</dbReference>
<dbReference type="PANTHER" id="PTHR11795:SF445">
    <property type="entry name" value="AMINO ACID ABC TRANSPORTER PERMEASE PROTEIN"/>
    <property type="match status" value="1"/>
</dbReference>
<evidence type="ECO:0000313" key="10">
    <source>
        <dbReference type="EMBL" id="GGL09404.1"/>
    </source>
</evidence>
<evidence type="ECO:0000256" key="3">
    <source>
        <dbReference type="ARBA" id="ARBA00022475"/>
    </source>
</evidence>
<feature type="transmembrane region" description="Helical" evidence="9">
    <location>
        <begin position="95"/>
        <end position="114"/>
    </location>
</feature>
<keyword evidence="5" id="KW-0029">Amino-acid transport</keyword>
<evidence type="ECO:0000256" key="2">
    <source>
        <dbReference type="ARBA" id="ARBA00022448"/>
    </source>
</evidence>
<evidence type="ECO:0000256" key="4">
    <source>
        <dbReference type="ARBA" id="ARBA00022692"/>
    </source>
</evidence>
<reference evidence="10" key="1">
    <citation type="journal article" date="2014" name="Int. J. Syst. Evol. Microbiol.">
        <title>Complete genome sequence of Corynebacterium casei LMG S-19264T (=DSM 44701T), isolated from a smear-ripened cheese.</title>
        <authorList>
            <consortium name="US DOE Joint Genome Institute (JGI-PGF)"/>
            <person name="Walter F."/>
            <person name="Albersmeier A."/>
            <person name="Kalinowski J."/>
            <person name="Ruckert C."/>
        </authorList>
    </citation>
    <scope>NUCLEOTIDE SEQUENCE</scope>
    <source>
        <strain evidence="10">CGMCC 4.7299</strain>
    </source>
</reference>
<protein>
    <submittedName>
        <fullName evidence="10">Branched-chain amino acid ABC transporter permease</fullName>
    </submittedName>
</protein>
<dbReference type="RefSeq" id="WP_189081759.1">
    <property type="nucleotide sequence ID" value="NZ_BMMX01000032.1"/>
</dbReference>
<feature type="transmembrane region" description="Helical" evidence="9">
    <location>
        <begin position="253"/>
        <end position="276"/>
    </location>
</feature>
<dbReference type="Proteomes" id="UP000656042">
    <property type="component" value="Unassembled WGS sequence"/>
</dbReference>
<organism evidence="10 11">
    <name type="scientific">Mangrovihabitans endophyticus</name>
    <dbReference type="NCBI Taxonomy" id="1751298"/>
    <lineage>
        <taxon>Bacteria</taxon>
        <taxon>Bacillati</taxon>
        <taxon>Actinomycetota</taxon>
        <taxon>Actinomycetes</taxon>
        <taxon>Micromonosporales</taxon>
        <taxon>Micromonosporaceae</taxon>
        <taxon>Mangrovihabitans</taxon>
    </lineage>
</organism>
<evidence type="ECO:0000256" key="8">
    <source>
        <dbReference type="ARBA" id="ARBA00037998"/>
    </source>
</evidence>
<comment type="subcellular location">
    <subcellularLocation>
        <location evidence="1">Cell membrane</location>
        <topology evidence="1">Multi-pass membrane protein</topology>
    </subcellularLocation>
</comment>
<feature type="transmembrane region" description="Helical" evidence="9">
    <location>
        <begin position="35"/>
        <end position="55"/>
    </location>
</feature>
<proteinExistence type="inferred from homology"/>
<dbReference type="InterPro" id="IPR001851">
    <property type="entry name" value="ABC_transp_permease"/>
</dbReference>
<dbReference type="InterPro" id="IPR052157">
    <property type="entry name" value="BCAA_transport_permease"/>
</dbReference>
<accession>A0A8J3C2L3</accession>
<evidence type="ECO:0000256" key="5">
    <source>
        <dbReference type="ARBA" id="ARBA00022970"/>
    </source>
</evidence>